<sequence length="252" mass="27257">MQLLNQLFTEFDRVVVSYASKGVTKVKTIGDAYELKRSFSVDELDSSPVGVVRDAVAAMTRCSYDLVQTALDILKQRGVCLGVRCGLAIGPGMAGTIGRFRISHDIFGMGPSIARGLEGLSPLGHVTVSPLIQLTLGKDNPSFLFGRKVHAMPHTEETDETEGGEGEGAPAPIPTKPPMEPVYDETFVRAAEVYTRTMSQHAGQGVRSERDMSRGHAVIGETLPHYHISNPLLDVSRDHLVGVVLMSVEEDV</sequence>
<evidence type="ECO:0000256" key="1">
    <source>
        <dbReference type="SAM" id="MobiDB-lite"/>
    </source>
</evidence>
<accession>A0A9K3D4F0</accession>
<dbReference type="CDD" id="cd07302">
    <property type="entry name" value="CHD"/>
    <property type="match status" value="1"/>
</dbReference>
<reference evidence="3 4" key="1">
    <citation type="journal article" date="2018" name="PLoS ONE">
        <title>The draft genome of Kipferlia bialata reveals reductive genome evolution in fornicate parasites.</title>
        <authorList>
            <person name="Tanifuji G."/>
            <person name="Takabayashi S."/>
            <person name="Kume K."/>
            <person name="Takagi M."/>
            <person name="Nakayama T."/>
            <person name="Kamikawa R."/>
            <person name="Inagaki Y."/>
            <person name="Hashimoto T."/>
        </authorList>
    </citation>
    <scope>NUCLEOTIDE SEQUENCE [LARGE SCALE GENOMIC DNA]</scope>
    <source>
        <strain evidence="3">NY0173</strain>
    </source>
</reference>
<name>A0A9K3D4F0_9EUKA</name>
<organism evidence="3 4">
    <name type="scientific">Kipferlia bialata</name>
    <dbReference type="NCBI Taxonomy" id="797122"/>
    <lineage>
        <taxon>Eukaryota</taxon>
        <taxon>Metamonada</taxon>
        <taxon>Carpediemonas-like organisms</taxon>
        <taxon>Kipferlia</taxon>
    </lineage>
</organism>
<dbReference type="GO" id="GO:0004383">
    <property type="term" value="F:guanylate cyclase activity"/>
    <property type="evidence" value="ECO:0007669"/>
    <property type="project" value="TreeGrafter"/>
</dbReference>
<dbReference type="GO" id="GO:0019934">
    <property type="term" value="P:cGMP-mediated signaling"/>
    <property type="evidence" value="ECO:0007669"/>
    <property type="project" value="TreeGrafter"/>
</dbReference>
<dbReference type="Proteomes" id="UP000265618">
    <property type="component" value="Unassembled WGS sequence"/>
</dbReference>
<dbReference type="PANTHER" id="PTHR45655">
    <property type="entry name" value="GUANYLATE CYCLASE SOLUBLE SUBUNIT BETA-2"/>
    <property type="match status" value="1"/>
</dbReference>
<dbReference type="GO" id="GO:0070482">
    <property type="term" value="P:response to oxygen levels"/>
    <property type="evidence" value="ECO:0007669"/>
    <property type="project" value="TreeGrafter"/>
</dbReference>
<dbReference type="InterPro" id="IPR029787">
    <property type="entry name" value="Nucleotide_cyclase"/>
</dbReference>
<dbReference type="Pfam" id="PF00211">
    <property type="entry name" value="Guanylate_cyc"/>
    <property type="match status" value="1"/>
</dbReference>
<feature type="region of interest" description="Disordered" evidence="1">
    <location>
        <begin position="151"/>
        <end position="179"/>
    </location>
</feature>
<comment type="caution">
    <text evidence="3">The sequence shown here is derived from an EMBL/GenBank/DDBJ whole genome shotgun (WGS) entry which is preliminary data.</text>
</comment>
<evidence type="ECO:0000259" key="2">
    <source>
        <dbReference type="PROSITE" id="PS50125"/>
    </source>
</evidence>
<dbReference type="GO" id="GO:0008074">
    <property type="term" value="C:guanylate cyclase complex, soluble"/>
    <property type="evidence" value="ECO:0007669"/>
    <property type="project" value="TreeGrafter"/>
</dbReference>
<dbReference type="InterPro" id="IPR001054">
    <property type="entry name" value="A/G_cyclase"/>
</dbReference>
<dbReference type="PANTHER" id="PTHR45655:SF13">
    <property type="entry name" value="SOLUBLE GUANYLATE CYCLASE GCY-32-RELATED"/>
    <property type="match status" value="1"/>
</dbReference>
<dbReference type="AlphaFoldDB" id="A0A9K3D4F0"/>
<evidence type="ECO:0000313" key="4">
    <source>
        <dbReference type="Proteomes" id="UP000265618"/>
    </source>
</evidence>
<dbReference type="Gene3D" id="3.30.70.1230">
    <property type="entry name" value="Nucleotide cyclase"/>
    <property type="match status" value="1"/>
</dbReference>
<feature type="domain" description="Guanylate cyclase" evidence="2">
    <location>
        <begin position="1"/>
        <end position="118"/>
    </location>
</feature>
<evidence type="ECO:0000313" key="3">
    <source>
        <dbReference type="EMBL" id="GIQ88427.1"/>
    </source>
</evidence>
<dbReference type="EMBL" id="BDIP01004061">
    <property type="protein sequence ID" value="GIQ88427.1"/>
    <property type="molecule type" value="Genomic_DNA"/>
</dbReference>
<dbReference type="OrthoDB" id="6127067at2759"/>
<protein>
    <recommendedName>
        <fullName evidence="2">Guanylate cyclase domain-containing protein</fullName>
    </recommendedName>
</protein>
<dbReference type="PROSITE" id="PS50125">
    <property type="entry name" value="GUANYLATE_CYCLASE_2"/>
    <property type="match status" value="1"/>
</dbReference>
<dbReference type="SUPFAM" id="SSF55073">
    <property type="entry name" value="Nucleotide cyclase"/>
    <property type="match status" value="1"/>
</dbReference>
<gene>
    <name evidence="3" type="ORF">KIPB_010674</name>
</gene>
<proteinExistence type="predicted"/>
<keyword evidence="4" id="KW-1185">Reference proteome</keyword>